<name>A0A9W8BEB0_9FUNG</name>
<sequence>MTSRLHKPITGENERSNGGGQNSSGHGASLANYGDNRRGSYEDYGQRTIDYPYSHAVPSQFTEQAREMPMPSHANEAARAYENDADPQLSSTVADLYEDHAPTEFRRTWNGELADAGHSSSPPRYQGQAYHSEQQVGGMRNPMMPAHNGHDV</sequence>
<evidence type="ECO:0000313" key="3">
    <source>
        <dbReference type="Proteomes" id="UP001150907"/>
    </source>
</evidence>
<gene>
    <name evidence="2" type="ORF">H4R26_005847</name>
</gene>
<comment type="caution">
    <text evidence="2">The sequence shown here is derived from an EMBL/GenBank/DDBJ whole genome shotgun (WGS) entry which is preliminary data.</text>
</comment>
<accession>A0A9W8BEB0</accession>
<feature type="region of interest" description="Disordered" evidence="1">
    <location>
        <begin position="113"/>
        <end position="152"/>
    </location>
</feature>
<dbReference type="Proteomes" id="UP001150907">
    <property type="component" value="Unassembled WGS sequence"/>
</dbReference>
<keyword evidence="3" id="KW-1185">Reference proteome</keyword>
<feature type="non-terminal residue" evidence="2">
    <location>
        <position position="152"/>
    </location>
</feature>
<dbReference type="OrthoDB" id="5599753at2759"/>
<organism evidence="2 3">
    <name type="scientific">Coemansia thaxteri</name>
    <dbReference type="NCBI Taxonomy" id="2663907"/>
    <lineage>
        <taxon>Eukaryota</taxon>
        <taxon>Fungi</taxon>
        <taxon>Fungi incertae sedis</taxon>
        <taxon>Zoopagomycota</taxon>
        <taxon>Kickxellomycotina</taxon>
        <taxon>Kickxellomycetes</taxon>
        <taxon>Kickxellales</taxon>
        <taxon>Kickxellaceae</taxon>
        <taxon>Coemansia</taxon>
    </lineage>
</organism>
<proteinExistence type="predicted"/>
<evidence type="ECO:0000256" key="1">
    <source>
        <dbReference type="SAM" id="MobiDB-lite"/>
    </source>
</evidence>
<reference evidence="2" key="1">
    <citation type="submission" date="2022-07" db="EMBL/GenBank/DDBJ databases">
        <title>Phylogenomic reconstructions and comparative analyses of Kickxellomycotina fungi.</title>
        <authorList>
            <person name="Reynolds N.K."/>
            <person name="Stajich J.E."/>
            <person name="Barry K."/>
            <person name="Grigoriev I.V."/>
            <person name="Crous P."/>
            <person name="Smith M.E."/>
        </authorList>
    </citation>
    <scope>NUCLEOTIDE SEQUENCE</scope>
    <source>
        <strain evidence="2">IMI 214461</strain>
    </source>
</reference>
<feature type="region of interest" description="Disordered" evidence="1">
    <location>
        <begin position="1"/>
        <end position="47"/>
    </location>
</feature>
<dbReference type="AlphaFoldDB" id="A0A9W8BEB0"/>
<dbReference type="EMBL" id="JANBQF010001364">
    <property type="protein sequence ID" value="KAJ1997395.1"/>
    <property type="molecule type" value="Genomic_DNA"/>
</dbReference>
<feature type="region of interest" description="Disordered" evidence="1">
    <location>
        <begin position="62"/>
        <end position="87"/>
    </location>
</feature>
<feature type="compositionally biased region" description="Polar residues" evidence="1">
    <location>
        <begin position="118"/>
        <end position="135"/>
    </location>
</feature>
<protein>
    <submittedName>
        <fullName evidence="2">Uncharacterized protein</fullName>
    </submittedName>
</protein>
<evidence type="ECO:0000313" key="2">
    <source>
        <dbReference type="EMBL" id="KAJ1997395.1"/>
    </source>
</evidence>
<feature type="compositionally biased region" description="Basic and acidic residues" evidence="1">
    <location>
        <begin position="35"/>
        <end position="45"/>
    </location>
</feature>